<dbReference type="EC" id="3.1.-.-" evidence="5"/>
<dbReference type="GO" id="GO:0004540">
    <property type="term" value="F:RNA nuclease activity"/>
    <property type="evidence" value="ECO:0007669"/>
    <property type="project" value="InterPro"/>
</dbReference>
<dbReference type="AlphaFoldDB" id="A0A5C8PT59"/>
<dbReference type="Proteomes" id="UP000321638">
    <property type="component" value="Unassembled WGS sequence"/>
</dbReference>
<sequence>MILADVNVLIYAFRQDSEYHAVCKPWLDKIIGSDAQFGVSPLALSAVVRITTNPRIFKNPSPSREVFAYCNNLLSQPHCQAVRPGDRHWKIFTRLCLETSTRGPRVADAWFAALAIEHACTWITYDRDYARFPDLDWREPVASA</sequence>
<feature type="binding site" evidence="5">
    <location>
        <position position="5"/>
    </location>
    <ligand>
        <name>Mg(2+)</name>
        <dbReference type="ChEBI" id="CHEBI:18420"/>
    </ligand>
</feature>
<feature type="domain" description="PIN" evidence="6">
    <location>
        <begin position="2"/>
        <end position="133"/>
    </location>
</feature>
<evidence type="ECO:0000256" key="5">
    <source>
        <dbReference type="HAMAP-Rule" id="MF_00265"/>
    </source>
</evidence>
<keyword evidence="2 5" id="KW-0540">Nuclease</keyword>
<evidence type="ECO:0000256" key="4">
    <source>
        <dbReference type="ARBA" id="ARBA00022801"/>
    </source>
</evidence>
<dbReference type="InterPro" id="IPR006226">
    <property type="entry name" value="Mtu_PIN"/>
</dbReference>
<keyword evidence="5" id="KW-0460">Magnesium</keyword>
<dbReference type="GO" id="GO:0016788">
    <property type="term" value="F:hydrolase activity, acting on ester bonds"/>
    <property type="evidence" value="ECO:0007669"/>
    <property type="project" value="InterPro"/>
</dbReference>
<evidence type="ECO:0000313" key="8">
    <source>
        <dbReference type="Proteomes" id="UP000321638"/>
    </source>
</evidence>
<comment type="similarity">
    <text evidence="5">Belongs to the PINc/VapC protein family.</text>
</comment>
<name>A0A5C8PT59_9HYPH</name>
<proteinExistence type="inferred from homology"/>
<dbReference type="GO" id="GO:0045926">
    <property type="term" value="P:negative regulation of growth"/>
    <property type="evidence" value="ECO:0007669"/>
    <property type="project" value="UniProtKB-ARBA"/>
</dbReference>
<keyword evidence="1 5" id="KW-1277">Toxin-antitoxin system</keyword>
<evidence type="ECO:0000256" key="2">
    <source>
        <dbReference type="ARBA" id="ARBA00022722"/>
    </source>
</evidence>
<comment type="caution">
    <text evidence="7">The sequence shown here is derived from an EMBL/GenBank/DDBJ whole genome shotgun (WGS) entry which is preliminary data.</text>
</comment>
<dbReference type="NCBIfam" id="TIGR00028">
    <property type="entry name" value="Mtu_PIN_fam"/>
    <property type="match status" value="1"/>
</dbReference>
<organism evidence="7 8">
    <name type="scientific">Vineibacter terrae</name>
    <dbReference type="NCBI Taxonomy" id="2586908"/>
    <lineage>
        <taxon>Bacteria</taxon>
        <taxon>Pseudomonadati</taxon>
        <taxon>Pseudomonadota</taxon>
        <taxon>Alphaproteobacteria</taxon>
        <taxon>Hyphomicrobiales</taxon>
        <taxon>Vineibacter</taxon>
    </lineage>
</organism>
<dbReference type="InterPro" id="IPR002716">
    <property type="entry name" value="PIN_dom"/>
</dbReference>
<keyword evidence="3 5" id="KW-0479">Metal-binding</keyword>
<dbReference type="Pfam" id="PF01850">
    <property type="entry name" value="PIN"/>
    <property type="match status" value="1"/>
</dbReference>
<protein>
    <recommendedName>
        <fullName evidence="5">Ribonuclease VapC</fullName>
        <shortName evidence="5">RNase VapC</shortName>
        <ecNumber evidence="5">3.1.-.-</ecNumber>
    </recommendedName>
    <alternativeName>
        <fullName evidence="5">Toxin VapC</fullName>
    </alternativeName>
</protein>
<keyword evidence="5" id="KW-0800">Toxin</keyword>
<keyword evidence="8" id="KW-1185">Reference proteome</keyword>
<dbReference type="RefSeq" id="WP_147845452.1">
    <property type="nucleotide sequence ID" value="NZ_VDUZ01000003.1"/>
</dbReference>
<dbReference type="SUPFAM" id="SSF88723">
    <property type="entry name" value="PIN domain-like"/>
    <property type="match status" value="1"/>
</dbReference>
<dbReference type="Gene3D" id="3.40.50.1010">
    <property type="entry name" value="5'-nuclease"/>
    <property type="match status" value="1"/>
</dbReference>
<dbReference type="CDD" id="cd18678">
    <property type="entry name" value="PIN_MtVapC25_VapC33-like"/>
    <property type="match status" value="1"/>
</dbReference>
<dbReference type="HAMAP" id="MF_00265">
    <property type="entry name" value="VapC_Nob1"/>
    <property type="match status" value="1"/>
</dbReference>
<comment type="cofactor">
    <cofactor evidence="5">
        <name>Mg(2+)</name>
        <dbReference type="ChEBI" id="CHEBI:18420"/>
    </cofactor>
</comment>
<reference evidence="7 8" key="1">
    <citation type="submission" date="2019-06" db="EMBL/GenBank/DDBJ databases">
        <title>New taxonomy in bacterial strain CC-CFT640, isolated from vineyard.</title>
        <authorList>
            <person name="Lin S.-Y."/>
            <person name="Tsai C.-F."/>
            <person name="Young C.-C."/>
        </authorList>
    </citation>
    <scope>NUCLEOTIDE SEQUENCE [LARGE SCALE GENOMIC DNA]</scope>
    <source>
        <strain evidence="7 8">CC-CFT640</strain>
    </source>
</reference>
<dbReference type="EMBL" id="VDUZ01000003">
    <property type="protein sequence ID" value="TXL81542.1"/>
    <property type="molecule type" value="Genomic_DNA"/>
</dbReference>
<feature type="binding site" evidence="5">
    <location>
        <position position="108"/>
    </location>
    <ligand>
        <name>Mg(2+)</name>
        <dbReference type="ChEBI" id="CHEBI:18420"/>
    </ligand>
</feature>
<dbReference type="InterPro" id="IPR022907">
    <property type="entry name" value="VapC_family"/>
</dbReference>
<accession>A0A5C8PT59</accession>
<dbReference type="GO" id="GO:0000287">
    <property type="term" value="F:magnesium ion binding"/>
    <property type="evidence" value="ECO:0007669"/>
    <property type="project" value="UniProtKB-UniRule"/>
</dbReference>
<comment type="function">
    <text evidence="5">Toxic component of a toxin-antitoxin (TA) system. An RNase.</text>
</comment>
<evidence type="ECO:0000256" key="1">
    <source>
        <dbReference type="ARBA" id="ARBA00022649"/>
    </source>
</evidence>
<gene>
    <name evidence="5" type="primary">vapC</name>
    <name evidence="7" type="ORF">FHP25_03170</name>
</gene>
<evidence type="ECO:0000256" key="3">
    <source>
        <dbReference type="ARBA" id="ARBA00022723"/>
    </source>
</evidence>
<dbReference type="OrthoDB" id="9792015at2"/>
<dbReference type="InterPro" id="IPR029060">
    <property type="entry name" value="PIN-like_dom_sf"/>
</dbReference>
<keyword evidence="4 5" id="KW-0378">Hydrolase</keyword>
<evidence type="ECO:0000313" key="7">
    <source>
        <dbReference type="EMBL" id="TXL81542.1"/>
    </source>
</evidence>
<evidence type="ECO:0000259" key="6">
    <source>
        <dbReference type="Pfam" id="PF01850"/>
    </source>
</evidence>
<dbReference type="GO" id="GO:0090729">
    <property type="term" value="F:toxin activity"/>
    <property type="evidence" value="ECO:0007669"/>
    <property type="project" value="UniProtKB-KW"/>
</dbReference>